<feature type="region of interest" description="Disordered" evidence="1">
    <location>
        <begin position="29"/>
        <end position="76"/>
    </location>
</feature>
<dbReference type="Proteomes" id="UP001139031">
    <property type="component" value="Unassembled WGS sequence"/>
</dbReference>
<proteinExistence type="predicted"/>
<dbReference type="PROSITE" id="PS51257">
    <property type="entry name" value="PROKAR_LIPOPROTEIN"/>
    <property type="match status" value="1"/>
</dbReference>
<protein>
    <submittedName>
        <fullName evidence="2">Uncharacterized protein</fullName>
    </submittedName>
</protein>
<evidence type="ECO:0000313" key="2">
    <source>
        <dbReference type="EMBL" id="MBZ5708732.1"/>
    </source>
</evidence>
<reference evidence="2" key="1">
    <citation type="submission" date="2021-08" db="EMBL/GenBank/DDBJ databases">
        <authorList>
            <person name="Stevens D.C."/>
        </authorList>
    </citation>
    <scope>NUCLEOTIDE SEQUENCE</scope>
    <source>
        <strain evidence="2">DSM 53165</strain>
    </source>
</reference>
<dbReference type="EMBL" id="JAIRAU010000001">
    <property type="protein sequence ID" value="MBZ5708732.1"/>
    <property type="molecule type" value="Genomic_DNA"/>
</dbReference>
<evidence type="ECO:0000313" key="3">
    <source>
        <dbReference type="Proteomes" id="UP001139031"/>
    </source>
</evidence>
<keyword evidence="3" id="KW-1185">Reference proteome</keyword>
<organism evidence="2 3">
    <name type="scientific">Nannocystis pusilla</name>
    <dbReference type="NCBI Taxonomy" id="889268"/>
    <lineage>
        <taxon>Bacteria</taxon>
        <taxon>Pseudomonadati</taxon>
        <taxon>Myxococcota</taxon>
        <taxon>Polyangia</taxon>
        <taxon>Nannocystales</taxon>
        <taxon>Nannocystaceae</taxon>
        <taxon>Nannocystis</taxon>
    </lineage>
</organism>
<comment type="caution">
    <text evidence="2">The sequence shown here is derived from an EMBL/GenBank/DDBJ whole genome shotgun (WGS) entry which is preliminary data.</text>
</comment>
<dbReference type="RefSeq" id="WP_224190500.1">
    <property type="nucleotide sequence ID" value="NZ_JAIRAU010000001.1"/>
</dbReference>
<gene>
    <name evidence="2" type="ORF">K7C98_05655</name>
</gene>
<evidence type="ECO:0000256" key="1">
    <source>
        <dbReference type="SAM" id="MobiDB-lite"/>
    </source>
</evidence>
<accession>A0ABS7TKH1</accession>
<sequence>MASAASRRGGERWWFVAVTLGLACGPAAPGDTTGSTGSATTGGSATAEVTSGASATSTGEATTTSPTSAATADAGATAEVTGTAGASASTGEASTTGECAIDFAQGLCSAACDVFEDCCKCSGQTLLPGATESCAIETGIVDDLCWSVFRLRFDGMPLVEGGDPCGEPDVQWVQYGQDGQRIVELCGEACAAYLAGAFGELTLEMFCEAA</sequence>
<name>A0ABS7TKH1_9BACT</name>